<evidence type="ECO:0000313" key="2">
    <source>
        <dbReference type="EMBL" id="GBN46398.1"/>
    </source>
</evidence>
<organism evidence="2 3">
    <name type="scientific">Araneus ventricosus</name>
    <name type="common">Orbweaver spider</name>
    <name type="synonym">Epeira ventricosa</name>
    <dbReference type="NCBI Taxonomy" id="182803"/>
    <lineage>
        <taxon>Eukaryota</taxon>
        <taxon>Metazoa</taxon>
        <taxon>Ecdysozoa</taxon>
        <taxon>Arthropoda</taxon>
        <taxon>Chelicerata</taxon>
        <taxon>Arachnida</taxon>
        <taxon>Araneae</taxon>
        <taxon>Araneomorphae</taxon>
        <taxon>Entelegynae</taxon>
        <taxon>Araneoidea</taxon>
        <taxon>Araneidae</taxon>
        <taxon>Araneus</taxon>
    </lineage>
</organism>
<proteinExistence type="predicted"/>
<comment type="caution">
    <text evidence="2">The sequence shown here is derived from an EMBL/GenBank/DDBJ whole genome shotgun (WGS) entry which is preliminary data.</text>
</comment>
<keyword evidence="3" id="KW-1185">Reference proteome</keyword>
<evidence type="ECO:0000313" key="3">
    <source>
        <dbReference type="Proteomes" id="UP000499080"/>
    </source>
</evidence>
<evidence type="ECO:0000259" key="1">
    <source>
        <dbReference type="Pfam" id="PF18701"/>
    </source>
</evidence>
<dbReference type="Pfam" id="PF18701">
    <property type="entry name" value="DUF5641"/>
    <property type="match status" value="1"/>
</dbReference>
<sequence>YSIAKSSHVREGDVELLHENATPRHMWREARVDKLIKSRDGNVRSCVLRLDGKELTPPIQINWSYIWRLTRVRRMSGSRIITDNARCANKQMKEEITVTLILLCSTIQFSSMFTC</sequence>
<protein>
    <recommendedName>
        <fullName evidence="1">DUF5641 domain-containing protein</fullName>
    </recommendedName>
</protein>
<dbReference type="InterPro" id="IPR040676">
    <property type="entry name" value="DUF5641"/>
</dbReference>
<dbReference type="AlphaFoldDB" id="A0A4Y2P3E5"/>
<feature type="non-terminal residue" evidence="2">
    <location>
        <position position="1"/>
    </location>
</feature>
<name>A0A4Y2P3E5_ARAVE</name>
<dbReference type="EMBL" id="BGPR01131241">
    <property type="protein sequence ID" value="GBN46398.1"/>
    <property type="molecule type" value="Genomic_DNA"/>
</dbReference>
<reference evidence="2 3" key="1">
    <citation type="journal article" date="2019" name="Sci. Rep.">
        <title>Orb-weaving spider Araneus ventricosus genome elucidates the spidroin gene catalogue.</title>
        <authorList>
            <person name="Kono N."/>
            <person name="Nakamura H."/>
            <person name="Ohtoshi R."/>
            <person name="Moran D.A.P."/>
            <person name="Shinohara A."/>
            <person name="Yoshida Y."/>
            <person name="Fujiwara M."/>
            <person name="Mori M."/>
            <person name="Tomita M."/>
            <person name="Arakawa K."/>
        </authorList>
    </citation>
    <scope>NUCLEOTIDE SEQUENCE [LARGE SCALE GENOMIC DNA]</scope>
</reference>
<feature type="domain" description="DUF5641" evidence="1">
    <location>
        <begin position="5"/>
        <end position="59"/>
    </location>
</feature>
<gene>
    <name evidence="2" type="ORF">AVEN_246160_1</name>
</gene>
<dbReference type="OrthoDB" id="6433553at2759"/>
<accession>A0A4Y2P3E5</accession>
<dbReference type="Proteomes" id="UP000499080">
    <property type="component" value="Unassembled WGS sequence"/>
</dbReference>